<dbReference type="InterPro" id="IPR008271">
    <property type="entry name" value="Ser/Thr_kinase_AS"/>
</dbReference>
<dbReference type="SUPFAM" id="SSF82171">
    <property type="entry name" value="DPP6 N-terminal domain-like"/>
    <property type="match status" value="1"/>
</dbReference>
<keyword evidence="2" id="KW-0547">Nucleotide-binding</keyword>
<dbReference type="AlphaFoldDB" id="A0A7S7NV41"/>
<dbReference type="Gene3D" id="1.10.510.10">
    <property type="entry name" value="Transferase(Phosphotransferase) domain 1"/>
    <property type="match status" value="1"/>
</dbReference>
<dbReference type="GO" id="GO:0005524">
    <property type="term" value="F:ATP binding"/>
    <property type="evidence" value="ECO:0007669"/>
    <property type="project" value="UniProtKB-KW"/>
</dbReference>
<evidence type="ECO:0000256" key="3">
    <source>
        <dbReference type="ARBA" id="ARBA00022777"/>
    </source>
</evidence>
<dbReference type="PANTHER" id="PTHR43289">
    <property type="entry name" value="MITOGEN-ACTIVATED PROTEIN KINASE KINASE KINASE 20-RELATED"/>
    <property type="match status" value="1"/>
</dbReference>
<feature type="domain" description="Protein kinase" evidence="5">
    <location>
        <begin position="71"/>
        <end position="326"/>
    </location>
</feature>
<dbReference type="KEGG" id="pfer:IRI77_10495"/>
<proteinExistence type="predicted"/>
<evidence type="ECO:0000313" key="7">
    <source>
        <dbReference type="Proteomes" id="UP000593892"/>
    </source>
</evidence>
<dbReference type="PANTHER" id="PTHR43289:SF30">
    <property type="entry name" value="NON-SPECIFIC SERINE_THREONINE PROTEIN KINASE"/>
    <property type="match status" value="1"/>
</dbReference>
<evidence type="ECO:0000313" key="6">
    <source>
        <dbReference type="EMBL" id="QOY90357.1"/>
    </source>
</evidence>
<keyword evidence="1" id="KW-0808">Transferase</keyword>
<dbReference type="GO" id="GO:0004674">
    <property type="term" value="F:protein serine/threonine kinase activity"/>
    <property type="evidence" value="ECO:0007669"/>
    <property type="project" value="TreeGrafter"/>
</dbReference>
<dbReference type="SUPFAM" id="SSF69304">
    <property type="entry name" value="Tricorn protease N-terminal domain"/>
    <property type="match status" value="1"/>
</dbReference>
<dbReference type="EMBL" id="CP063849">
    <property type="protein sequence ID" value="QOY90357.1"/>
    <property type="molecule type" value="Genomic_DNA"/>
</dbReference>
<organism evidence="6 7">
    <name type="scientific">Paludibaculum fermentans</name>
    <dbReference type="NCBI Taxonomy" id="1473598"/>
    <lineage>
        <taxon>Bacteria</taxon>
        <taxon>Pseudomonadati</taxon>
        <taxon>Acidobacteriota</taxon>
        <taxon>Terriglobia</taxon>
        <taxon>Bryobacterales</taxon>
        <taxon>Bryobacteraceae</taxon>
        <taxon>Paludibaculum</taxon>
    </lineage>
</organism>
<reference evidence="6 7" key="1">
    <citation type="submission" date="2020-10" db="EMBL/GenBank/DDBJ databases">
        <title>Complete genome sequence of Paludibaculum fermentans P105T, a facultatively anaerobic acidobacterium capable of dissimilatory Fe(III) reduction.</title>
        <authorList>
            <person name="Dedysh S.N."/>
            <person name="Beletsky A.V."/>
            <person name="Kulichevskaya I.S."/>
            <person name="Mardanov A.V."/>
            <person name="Ravin N.V."/>
        </authorList>
    </citation>
    <scope>NUCLEOTIDE SEQUENCE [LARGE SCALE GENOMIC DNA]</scope>
    <source>
        <strain evidence="6 7">P105</strain>
    </source>
</reference>
<evidence type="ECO:0000256" key="4">
    <source>
        <dbReference type="ARBA" id="ARBA00022840"/>
    </source>
</evidence>
<dbReference type="InterPro" id="IPR011042">
    <property type="entry name" value="6-blade_b-propeller_TolB-like"/>
</dbReference>
<dbReference type="Pfam" id="PF00069">
    <property type="entry name" value="Pkinase"/>
    <property type="match status" value="1"/>
</dbReference>
<dbReference type="InterPro" id="IPR000719">
    <property type="entry name" value="Prot_kinase_dom"/>
</dbReference>
<dbReference type="PROSITE" id="PS00108">
    <property type="entry name" value="PROTEIN_KINASE_ST"/>
    <property type="match status" value="1"/>
</dbReference>
<dbReference type="CDD" id="cd14014">
    <property type="entry name" value="STKc_PknB_like"/>
    <property type="match status" value="1"/>
</dbReference>
<protein>
    <submittedName>
        <fullName evidence="6">Protein kinase</fullName>
    </submittedName>
</protein>
<keyword evidence="7" id="KW-1185">Reference proteome</keyword>
<dbReference type="InterPro" id="IPR011009">
    <property type="entry name" value="Kinase-like_dom_sf"/>
</dbReference>
<name>A0A7S7NV41_PALFE</name>
<keyword evidence="4" id="KW-0067">ATP-binding</keyword>
<dbReference type="Gene3D" id="3.30.200.20">
    <property type="entry name" value="Phosphorylase Kinase, domain 1"/>
    <property type="match status" value="1"/>
</dbReference>
<keyword evidence="3 6" id="KW-0418">Kinase</keyword>
<gene>
    <name evidence="6" type="ORF">IRI77_10495</name>
</gene>
<evidence type="ECO:0000259" key="5">
    <source>
        <dbReference type="PROSITE" id="PS50011"/>
    </source>
</evidence>
<sequence length="931" mass="102182">MSNRSFSDEQWRRIYQLAQAVVEIPESQRQPYLQSQTEDPDITLEVLELAATLDVSDDDAPSRLGTSVGRFEIREFLGSGGAGAVYAAHDPELRRDVAIKFLHAEQHGLPDANERFIREARAASALNHPNIVTVHEIIRGDSVLAIVMELVKGSSLRDICGQPVPLPRLLNIGHQAADALAAAHAANVVHRDVKPENLMLTSGDRLKVLDFGLARLSASGHHTLAAGIPAGTLRYMSPEHYHGAQLTPRTDVFSLGLILFELATGRHPFGTRSSLDILHAIATQEVEAPSSLCPHLPPALNSLILRMLEKDPASRPTATEVASQLLSIRDPGPQRTRPSSWPRWAIGGGAVLVLLAALAWKFYPPAATPGTLQQVTRTIPENRVTAAAISGDGKYLAYANSDGVFLQLLQNSELTLLKSPSDFITDGLAWLPDGSHVIASGFFEETSRPAIWSYSVSGASPRLMREDARFGVVSPDGKRLAFLAGDYYSLWTMDLDSLAAKRIAQADGRDPFLSVDWAQNSRHLLVKHMQFPPHGAGGAQSPAPREILRSIDADNGSTVDTRQNIPAATVKTMPDGEIVILGQQRVGKELLGRVWALKMDLATGRFAGGLRLLPTSFDLPAGDVTALSVTSDGSQTALIRRSTDSPVFVADFNRQAIRFSNAHRLTLEQGGNYPHTWTGDSEAVIYESDRARLSYDLYKQRRFDRVPEALMTTPRRSEVLPQLTPDRKSILFSANTPGDYLSSLMRVPLDGGAAQDVPIAGPLDEFRCSPHPKGRCVLRKTIGTTEFVYFELDPYRGIGQELARTTWWPIYLNDWDISPDGRFVALPNHDRRNAIIRLVRLDPKGNEPKEREITLPTLTRLASLSWTADGTAWFLSVDTSIGKGMYFYDLKGHLSSLGTIQGWAVPSPDGKKVAFVNDIIQSNVWIWTRGK</sequence>
<dbReference type="RefSeq" id="WP_194452022.1">
    <property type="nucleotide sequence ID" value="NZ_CP063849.1"/>
</dbReference>
<evidence type="ECO:0000256" key="2">
    <source>
        <dbReference type="ARBA" id="ARBA00022741"/>
    </source>
</evidence>
<accession>A0A7S7NV41</accession>
<dbReference type="SMART" id="SM00220">
    <property type="entry name" value="S_TKc"/>
    <property type="match status" value="1"/>
</dbReference>
<dbReference type="SUPFAM" id="SSF56112">
    <property type="entry name" value="Protein kinase-like (PK-like)"/>
    <property type="match status" value="1"/>
</dbReference>
<dbReference type="Proteomes" id="UP000593892">
    <property type="component" value="Chromosome"/>
</dbReference>
<dbReference type="Gene3D" id="2.120.10.30">
    <property type="entry name" value="TolB, C-terminal domain"/>
    <property type="match status" value="3"/>
</dbReference>
<evidence type="ECO:0000256" key="1">
    <source>
        <dbReference type="ARBA" id="ARBA00022679"/>
    </source>
</evidence>
<dbReference type="PROSITE" id="PS50011">
    <property type="entry name" value="PROTEIN_KINASE_DOM"/>
    <property type="match status" value="1"/>
</dbReference>